<accession>A0A061IXC5</accession>
<name>A0A061IXC5_TRYRA</name>
<sequence>MSFPIEMIEPHQDYASVLALTSQRVEEEMKVVSLLRQELRNSHEDYDGTTSVGPPFEPDHRTVDAKVLRTLKCSSYPFIVCEEAPASYEAQVPYHLEAVVEKLDEDLRNLDKYLQSEKALRKESIGRSHSTSSSDDFHSRDSSGMFQQEEQIQTRRLDAMQLFTEVMGRDACFADVSREVSIVRWYTRWVVSHSLHSLEEALEQMEYVLSEGELTTESELLEAMQQFCFVEAVCTLERDRREVIEAERRRMHSCSRAFREHLSPLAITAATSSFLTPEEKYIYQGYHNQSEHAMMMLHHVLHVNFVSKACDPSPMLSGEFCMLSLAARSGSFSMRDVGDVDEVRVLSDTAMRALHEERDVITSLLQKIQERQETGVMLRTKQEKHRRSRLAAMLVYKCLVDDIVMLQSQARRAGEFLLKYDNWILRHCGMSHQAMVKRLGVPSNDADVRTRLMGRKTPQRTPSSTREGSMLLLRPSLASQLPRHIEEVCESLMSLLKFSRRSLGASTSTGVRETVYRHWMCLSLRYTCVQIVCGKWPGDLLFDGMDDIAANLIRLVSDSNSSLGAVQSHVTELYTVLRCFLGLVANGATRRQTQRDFLRITDGFATTLAAAAPTSRSTNMGTRRSFGIPVTFSLDRDVFSMRRDVNVTDDDNNNIWGVLFDALWFQADPSGCAHGGFLCNDFGATADKDFSFLCLEGITLPDRFPKTAKDQGRSQKLHMSLHYVTLPVEASPALSLAQVMREDATAMASTSVVARYSYIRRMLRVFSILEDRHLLQDYACRREEVDLVPLENTVFFSRKREERKTPHETMNHSGISLLRNSDDAPGTRKYTTLVGILPPAAVQLARYNAIPTGMEYPVPCGEAPEIATLNLLIGNMLKKIALYRSPLLDNMYKMGDELCNQSIHNAEESGFNCRGQGKALVSPLLRSLDDYISSPDFDTLVKEADDEMRRQSAKQPVPR</sequence>
<evidence type="ECO:0000256" key="1">
    <source>
        <dbReference type="SAM" id="MobiDB-lite"/>
    </source>
</evidence>
<feature type="region of interest" description="Disordered" evidence="1">
    <location>
        <begin position="124"/>
        <end position="149"/>
    </location>
</feature>
<dbReference type="Proteomes" id="UP000031737">
    <property type="component" value="Unassembled WGS sequence"/>
</dbReference>
<dbReference type="VEuPathDB" id="TriTrypDB:TRSC58_04978"/>
<organism evidence="2 3">
    <name type="scientific">Trypanosoma rangeli SC58</name>
    <dbReference type="NCBI Taxonomy" id="429131"/>
    <lineage>
        <taxon>Eukaryota</taxon>
        <taxon>Discoba</taxon>
        <taxon>Euglenozoa</taxon>
        <taxon>Kinetoplastea</taxon>
        <taxon>Metakinetoplastina</taxon>
        <taxon>Trypanosomatida</taxon>
        <taxon>Trypanosomatidae</taxon>
        <taxon>Trypanosoma</taxon>
        <taxon>Herpetosoma</taxon>
    </lineage>
</organism>
<dbReference type="OrthoDB" id="272403at2759"/>
<protein>
    <submittedName>
        <fullName evidence="2">Uncharacterized protein</fullName>
    </submittedName>
</protein>
<dbReference type="AlphaFoldDB" id="A0A061IXC5"/>
<gene>
    <name evidence="2" type="ORF">TRSC58_04978</name>
</gene>
<reference evidence="2 3" key="1">
    <citation type="submission" date="2013-07" db="EMBL/GenBank/DDBJ databases">
        <authorList>
            <person name="Stoco P.H."/>
            <person name="Wagner G."/>
            <person name="Gerber A."/>
            <person name="Zaha A."/>
            <person name="Thompson C."/>
            <person name="Bartholomeu D.C."/>
            <person name="Luckemeyer D.D."/>
            <person name="Bahia D."/>
            <person name="Loreto E."/>
            <person name="Prestes E.B."/>
            <person name="Lima F.M."/>
            <person name="Rodrigues-Luiz G."/>
            <person name="Vallejo G.A."/>
            <person name="Filho J.F."/>
            <person name="Monteiro K.M."/>
            <person name="Tyler K.M."/>
            <person name="de Almeida L.G."/>
            <person name="Ortiz M.F."/>
            <person name="Siervo M.A."/>
            <person name="de Moraes M.H."/>
            <person name="Cunha O.L."/>
            <person name="Mendonca-Neto R."/>
            <person name="Silva R."/>
            <person name="Teixeira S.M."/>
            <person name="Murta S.M."/>
            <person name="Sincero T.C."/>
            <person name="Mendes T.A."/>
            <person name="Urmenyi T.P."/>
            <person name="Silva V.G."/>
            <person name="da Rocha W.D."/>
            <person name="Andersson B."/>
            <person name="Romanha A.J."/>
            <person name="Steindel M."/>
            <person name="de Vasconcelos A.T."/>
            <person name="Grisard E.C."/>
        </authorList>
    </citation>
    <scope>NUCLEOTIDE SEQUENCE [LARGE SCALE GENOMIC DNA]</scope>
    <source>
        <strain evidence="2 3">SC58</strain>
    </source>
</reference>
<evidence type="ECO:0000313" key="3">
    <source>
        <dbReference type="Proteomes" id="UP000031737"/>
    </source>
</evidence>
<keyword evidence="3" id="KW-1185">Reference proteome</keyword>
<evidence type="ECO:0000313" key="2">
    <source>
        <dbReference type="EMBL" id="ESL07334.1"/>
    </source>
</evidence>
<proteinExistence type="predicted"/>
<dbReference type="EMBL" id="AUPL01004978">
    <property type="protein sequence ID" value="ESL07334.1"/>
    <property type="molecule type" value="Genomic_DNA"/>
</dbReference>
<comment type="caution">
    <text evidence="2">The sequence shown here is derived from an EMBL/GenBank/DDBJ whole genome shotgun (WGS) entry which is preliminary data.</text>
</comment>